<dbReference type="Proteomes" id="UP000773614">
    <property type="component" value="Unassembled WGS sequence"/>
</dbReference>
<proteinExistence type="predicted"/>
<name>A0A964T5T5_9HYPH</name>
<dbReference type="InterPro" id="IPR016181">
    <property type="entry name" value="Acyl_CoA_acyltransferase"/>
</dbReference>
<dbReference type="EMBL" id="SPKJ01000058">
    <property type="protein sequence ID" value="MYZ49058.1"/>
    <property type="molecule type" value="Genomic_DNA"/>
</dbReference>
<organism evidence="2 3">
    <name type="scientific">Propylenella binzhouense</name>
    <dbReference type="NCBI Taxonomy" id="2555902"/>
    <lineage>
        <taxon>Bacteria</taxon>
        <taxon>Pseudomonadati</taxon>
        <taxon>Pseudomonadota</taxon>
        <taxon>Alphaproteobacteria</taxon>
        <taxon>Hyphomicrobiales</taxon>
        <taxon>Propylenellaceae</taxon>
        <taxon>Propylenella</taxon>
    </lineage>
</organism>
<evidence type="ECO:0000313" key="2">
    <source>
        <dbReference type="EMBL" id="MYZ49058.1"/>
    </source>
</evidence>
<evidence type="ECO:0000313" key="3">
    <source>
        <dbReference type="Proteomes" id="UP000773614"/>
    </source>
</evidence>
<comment type="caution">
    <text evidence="2">The sequence shown here is derived from an EMBL/GenBank/DDBJ whole genome shotgun (WGS) entry which is preliminary data.</text>
</comment>
<dbReference type="OrthoDB" id="9800945at2"/>
<keyword evidence="3" id="KW-1185">Reference proteome</keyword>
<sequence>MTIETASGERPIEIERAGSSGRYVMPLGGGEEAQLLFRDERPDIFAITYVEVPPSHRGRRLGERLVEHAVEAARRNGQKVVPYCSFARRVFEARADWADLRPKAAR</sequence>
<dbReference type="PANTHER" id="PTHR31435:SF9">
    <property type="entry name" value="PROTEIN NATD1"/>
    <property type="match status" value="1"/>
</dbReference>
<gene>
    <name evidence="2" type="ORF">E4O86_15180</name>
</gene>
<protein>
    <submittedName>
        <fullName evidence="2">N-acetyltransferase</fullName>
    </submittedName>
</protein>
<dbReference type="Pfam" id="PF14542">
    <property type="entry name" value="Acetyltransf_CG"/>
    <property type="match status" value="1"/>
</dbReference>
<dbReference type="CDD" id="cd04301">
    <property type="entry name" value="NAT_SF"/>
    <property type="match status" value="1"/>
</dbReference>
<feature type="domain" description="N-acetyltransferase" evidence="1">
    <location>
        <begin position="15"/>
        <end position="102"/>
    </location>
</feature>
<dbReference type="Gene3D" id="3.40.630.30">
    <property type="match status" value="1"/>
</dbReference>
<dbReference type="InterPro" id="IPR031165">
    <property type="entry name" value="GNAT_YJDJ"/>
</dbReference>
<reference evidence="2" key="1">
    <citation type="submission" date="2019-03" db="EMBL/GenBank/DDBJ databases">
        <title>Afifella sp. nov., isolated from activated sludge.</title>
        <authorList>
            <person name="Li Q."/>
            <person name="Liu Y."/>
        </authorList>
    </citation>
    <scope>NUCLEOTIDE SEQUENCE</scope>
    <source>
        <strain evidence="2">L72</strain>
    </source>
</reference>
<evidence type="ECO:0000259" key="1">
    <source>
        <dbReference type="PROSITE" id="PS51729"/>
    </source>
</evidence>
<dbReference type="PANTHER" id="PTHR31435">
    <property type="entry name" value="PROTEIN NATD1"/>
    <property type="match status" value="1"/>
</dbReference>
<accession>A0A964T5T5</accession>
<dbReference type="InterPro" id="IPR045057">
    <property type="entry name" value="Gcn5-rel_NAT"/>
</dbReference>
<dbReference type="PROSITE" id="PS51729">
    <property type="entry name" value="GNAT_YJDJ"/>
    <property type="match status" value="1"/>
</dbReference>
<dbReference type="AlphaFoldDB" id="A0A964T5T5"/>
<dbReference type="SUPFAM" id="SSF55729">
    <property type="entry name" value="Acyl-CoA N-acyltransferases (Nat)"/>
    <property type="match status" value="1"/>
</dbReference>
<dbReference type="RefSeq" id="WP_161141405.1">
    <property type="nucleotide sequence ID" value="NZ_SPKJ01000058.1"/>
</dbReference>